<name>A0A6S4P7X5_9CAUD</name>
<sequence length="208" mass="23293">MTELEAVNTILATIGEAGIASLSSTANEITDSGMAQRTLKEVSRDVQSEAWSWNTDEGVKINVTTQDTYNVPSNTLTVDFSPSRYPDKQYVMRGLRVYDRNNQRYDFGKLNDGEPLIAAKVVAQLKWDELPHAAQQYITIRSARIFSDRYVASSVVFTYTVADEDQARTLLIRAEENQLNNNLLWGNDRGATQGIGYTPAGGTRYRVR</sequence>
<dbReference type="Pfam" id="PF17212">
    <property type="entry name" value="Tube"/>
    <property type="match status" value="1"/>
</dbReference>
<accession>A0A6S4P7X5</accession>
<organism evidence="1 2">
    <name type="scientific">uncultured phage_MedDCM-OCT-S39-C11</name>
    <dbReference type="NCBI Taxonomy" id="2740805"/>
    <lineage>
        <taxon>Viruses</taxon>
        <taxon>Duplodnaviria</taxon>
        <taxon>Heunggongvirae</taxon>
        <taxon>Uroviricota</taxon>
        <taxon>Caudoviricetes</taxon>
        <taxon>Autographivirales</taxon>
        <taxon>Krakvirus</taxon>
        <taxon>Krakvirus S39C11</taxon>
    </lineage>
</organism>
<dbReference type="RefSeq" id="YP_009777988.1">
    <property type="nucleotide sequence ID" value="NC_047708.1"/>
</dbReference>
<reference evidence="1 2" key="1">
    <citation type="journal article" date="2013" name="PLoS Genet.">
        <title>Expanding the Marine Virosphere Using Metagenomics.</title>
        <authorList>
            <person name="Mizuno C.M."/>
            <person name="Rodriguez-Valera F."/>
            <person name="Kimes N.E."/>
            <person name="Ghai R."/>
        </authorList>
    </citation>
    <scope>NUCLEOTIDE SEQUENCE [LARGE SCALE GENOMIC DNA]</scope>
    <source>
        <strain evidence="1">UvMED-CGR-U-MedDCM-OCT-S39-C11</strain>
    </source>
</reference>
<protein>
    <submittedName>
        <fullName evidence="1">Tail tubular protein A</fullName>
    </submittedName>
</protein>
<dbReference type="KEGG" id="vg:55412310"/>
<dbReference type="EMBL" id="AP013549">
    <property type="protein sequence ID" value="BAQ94491.1"/>
    <property type="molecule type" value="Genomic_DNA"/>
</dbReference>
<keyword evidence="2" id="KW-1185">Reference proteome</keyword>
<proteinExistence type="predicted"/>
<evidence type="ECO:0000313" key="1">
    <source>
        <dbReference type="EMBL" id="BAQ94491.1"/>
    </source>
</evidence>
<dbReference type="GeneID" id="55412310"/>
<dbReference type="InterPro" id="IPR033767">
    <property type="entry name" value="Tail_Gp11"/>
</dbReference>
<dbReference type="Proteomes" id="UP000505326">
    <property type="component" value="Segment"/>
</dbReference>
<evidence type="ECO:0000313" key="2">
    <source>
        <dbReference type="Proteomes" id="UP000505326"/>
    </source>
</evidence>